<dbReference type="EMBL" id="CP047475">
    <property type="protein sequence ID" value="QIA63458.1"/>
    <property type="molecule type" value="Genomic_DNA"/>
</dbReference>
<keyword evidence="9" id="KW-0998">Cell outer membrane</keyword>
<proteinExistence type="inferred from homology"/>
<evidence type="ECO:0000256" key="9">
    <source>
        <dbReference type="ARBA" id="ARBA00023237"/>
    </source>
</evidence>
<dbReference type="InterPro" id="IPR050286">
    <property type="entry name" value="G_neg_Bact_CarbUptk_Porin"/>
</dbReference>
<dbReference type="GO" id="GO:0015774">
    <property type="term" value="P:polysaccharide transport"/>
    <property type="evidence" value="ECO:0007669"/>
    <property type="project" value="TreeGrafter"/>
</dbReference>
<evidence type="ECO:0000256" key="1">
    <source>
        <dbReference type="ARBA" id="ARBA00004571"/>
    </source>
</evidence>
<gene>
    <name evidence="11" type="ORF">GT360_07975</name>
</gene>
<accession>A0A7Z2T3G1</accession>
<protein>
    <submittedName>
        <fullName evidence="11">Maltoporin</fullName>
    </submittedName>
</protein>
<evidence type="ECO:0000256" key="6">
    <source>
        <dbReference type="ARBA" id="ARBA00023065"/>
    </source>
</evidence>
<keyword evidence="10" id="KW-0732">Signal</keyword>
<evidence type="ECO:0000313" key="12">
    <source>
        <dbReference type="Proteomes" id="UP000464262"/>
    </source>
</evidence>
<evidence type="ECO:0000256" key="8">
    <source>
        <dbReference type="ARBA" id="ARBA00023136"/>
    </source>
</evidence>
<feature type="signal peptide" evidence="10">
    <location>
        <begin position="1"/>
        <end position="25"/>
    </location>
</feature>
<dbReference type="Pfam" id="PF02264">
    <property type="entry name" value="LamB"/>
    <property type="match status" value="1"/>
</dbReference>
<keyword evidence="4" id="KW-1134">Transmembrane beta strand</keyword>
<dbReference type="PANTHER" id="PTHR38762:SF1">
    <property type="entry name" value="CRYPTIC OUTER MEMBRANE PORIN BGLH-RELATED"/>
    <property type="match status" value="1"/>
</dbReference>
<evidence type="ECO:0000256" key="10">
    <source>
        <dbReference type="SAM" id="SignalP"/>
    </source>
</evidence>
<evidence type="ECO:0000256" key="2">
    <source>
        <dbReference type="ARBA" id="ARBA00007055"/>
    </source>
</evidence>
<evidence type="ECO:0000256" key="3">
    <source>
        <dbReference type="ARBA" id="ARBA00022448"/>
    </source>
</evidence>
<evidence type="ECO:0000256" key="7">
    <source>
        <dbReference type="ARBA" id="ARBA00023114"/>
    </source>
</evidence>
<keyword evidence="8" id="KW-0472">Membrane</keyword>
<dbReference type="Gene3D" id="2.40.170.10">
    <property type="entry name" value="Porin, LamB type"/>
    <property type="match status" value="1"/>
</dbReference>
<evidence type="ECO:0000256" key="4">
    <source>
        <dbReference type="ARBA" id="ARBA00022452"/>
    </source>
</evidence>
<comment type="similarity">
    <text evidence="2">Belongs to the porin LamB (TC 1.B.3) family.</text>
</comment>
<organism evidence="11 12">
    <name type="scientific">Vibrio astriarenae</name>
    <dbReference type="NCBI Taxonomy" id="1481923"/>
    <lineage>
        <taxon>Bacteria</taxon>
        <taxon>Pseudomonadati</taxon>
        <taxon>Pseudomonadota</taxon>
        <taxon>Gammaproteobacteria</taxon>
        <taxon>Vibrionales</taxon>
        <taxon>Vibrionaceae</taxon>
        <taxon>Vibrio</taxon>
    </lineage>
</organism>
<dbReference type="PANTHER" id="PTHR38762">
    <property type="entry name" value="CRYPTIC OUTER MEMBRANE PORIN BGLH-RELATED"/>
    <property type="match status" value="1"/>
</dbReference>
<dbReference type="InterPro" id="IPR003192">
    <property type="entry name" value="Porin_LamB"/>
</dbReference>
<dbReference type="GO" id="GO:0009279">
    <property type="term" value="C:cell outer membrane"/>
    <property type="evidence" value="ECO:0007669"/>
    <property type="project" value="UniProtKB-SubCell"/>
</dbReference>
<comment type="subcellular location">
    <subcellularLocation>
        <location evidence="1">Cell outer membrane</location>
        <topology evidence="1">Multi-pass membrane protein</topology>
    </subcellularLocation>
</comment>
<dbReference type="RefSeq" id="WP_164648351.1">
    <property type="nucleotide sequence ID" value="NZ_CP047475.1"/>
</dbReference>
<dbReference type="GO" id="GO:0015144">
    <property type="term" value="F:carbohydrate transmembrane transporter activity"/>
    <property type="evidence" value="ECO:0007669"/>
    <property type="project" value="TreeGrafter"/>
</dbReference>
<keyword evidence="12" id="KW-1185">Reference proteome</keyword>
<dbReference type="SUPFAM" id="SSF56935">
    <property type="entry name" value="Porins"/>
    <property type="match status" value="1"/>
</dbReference>
<name>A0A7Z2T3G1_9VIBR</name>
<dbReference type="InterPro" id="IPR036998">
    <property type="entry name" value="Porin_LamB_sf"/>
</dbReference>
<keyword evidence="6" id="KW-0406">Ion transport</keyword>
<dbReference type="GO" id="GO:0015288">
    <property type="term" value="F:porin activity"/>
    <property type="evidence" value="ECO:0007669"/>
    <property type="project" value="UniProtKB-KW"/>
</dbReference>
<dbReference type="GO" id="GO:0006811">
    <property type="term" value="P:monoatomic ion transport"/>
    <property type="evidence" value="ECO:0007669"/>
    <property type="project" value="UniProtKB-KW"/>
</dbReference>
<keyword evidence="5" id="KW-0812">Transmembrane</keyword>
<keyword evidence="7" id="KW-0626">Porin</keyword>
<dbReference type="AlphaFoldDB" id="A0A7Z2T3G1"/>
<sequence>MIRNMLPKSLLAVSICTVLSAPAIANQATSAFEFHGYFRAGAFASSENDFNQAIFFGQKETLGRLGLEGDDFYELAFMQRWDWKDSGDSIRINARLGQDNPKGGASAMGGYSIDGIPTGLLESFVEFDGITSSGTFWGGQRYYGRDNYIFMTDFFYTDYSGTGLGVQNLKAGGGEWDFAYIASNQNSQGAIGSPSEPGKPDGCDTDDDVECSVGNNGMLHAFHVRADYDAWRAEVMLKHLPTNTHGDDYSTSGVEAHVSYSPGSFFGLGDGFSTTSVQLGQGLGSGTMLGRTFTNYNIYSPGGANDAYNMTRVKDGDVTVRAQAYGGLFVGDWLFFPAVGYEYTSYDDQLNGNDDTDYWYAMVRPVYTMPSIDNFSLASEFGVTDQKHNDGDAQYKATIAPTWSMPTGFGPAPEIRLMASYVSDANGDDDVIVGAQVDMWW</sequence>
<reference evidence="11 12" key="1">
    <citation type="submission" date="2020-01" db="EMBL/GenBank/DDBJ databases">
        <title>Whole genome and functional gene identification of agarase of Vibrio HN897.</title>
        <authorList>
            <person name="Liu Y."/>
            <person name="Zhao Z."/>
        </authorList>
    </citation>
    <scope>NUCLEOTIDE SEQUENCE [LARGE SCALE GENOMIC DNA]</scope>
    <source>
        <strain evidence="11 12">HN897</strain>
    </source>
</reference>
<keyword evidence="3" id="KW-0813">Transport</keyword>
<evidence type="ECO:0000313" key="11">
    <source>
        <dbReference type="EMBL" id="QIA63458.1"/>
    </source>
</evidence>
<feature type="chain" id="PRO_5031308457" evidence="10">
    <location>
        <begin position="26"/>
        <end position="441"/>
    </location>
</feature>
<dbReference type="KEGG" id="vas:GT360_07975"/>
<dbReference type="GO" id="GO:0046930">
    <property type="term" value="C:pore complex"/>
    <property type="evidence" value="ECO:0007669"/>
    <property type="project" value="UniProtKB-KW"/>
</dbReference>
<dbReference type="Proteomes" id="UP000464262">
    <property type="component" value="Chromosome 1"/>
</dbReference>
<evidence type="ECO:0000256" key="5">
    <source>
        <dbReference type="ARBA" id="ARBA00022692"/>
    </source>
</evidence>